<protein>
    <recommendedName>
        <fullName evidence="6">Glycosyltransferase</fullName>
    </recommendedName>
</protein>
<dbReference type="SUPFAM" id="SSF53756">
    <property type="entry name" value="UDP-Glycosyltransferase/glycogen phosphorylase"/>
    <property type="match status" value="1"/>
</dbReference>
<reference evidence="4" key="1">
    <citation type="submission" date="2020-03" db="EMBL/GenBank/DDBJ databases">
        <title>A high-quality chromosome-level genome assembly of a woody plant with both climbing and erect habits, Rhamnella rubrinervis.</title>
        <authorList>
            <person name="Lu Z."/>
            <person name="Yang Y."/>
            <person name="Zhu X."/>
            <person name="Sun Y."/>
        </authorList>
    </citation>
    <scope>NUCLEOTIDE SEQUENCE</scope>
    <source>
        <strain evidence="4">BYM</strain>
        <tissue evidence="4">Leaf</tissue>
    </source>
</reference>
<dbReference type="AlphaFoldDB" id="A0A8K0E4Q7"/>
<dbReference type="EMBL" id="VOIH02000008">
    <property type="protein sequence ID" value="KAF3439634.1"/>
    <property type="molecule type" value="Genomic_DNA"/>
</dbReference>
<evidence type="ECO:0000313" key="5">
    <source>
        <dbReference type="Proteomes" id="UP000796880"/>
    </source>
</evidence>
<dbReference type="Pfam" id="PF00201">
    <property type="entry name" value="UDPGT"/>
    <property type="match status" value="1"/>
</dbReference>
<sequence>MFPWLAHGHLMPFLGVSKFLAQKGHRVSFISTPKNIHRIQKLTPISASSSSPLINLVEIPLPHVDGLPESAESTAEIPIHKVPYLKRAYDKLQFPLAQLLKDSDINCIILDFASNWLPRLAAQFGINSIFFSIFNATTLAFLGPPSELLHGHRQRPEDFTFVPDWIDFPTKVAYKLHEMVNHWVCMDSDVSDFQRVAEVIQGSRFVTTRTCPQFEANSLSLLQKLYGKPVLPVGLLPPSMPEGDEGFETLKEWLGDKKSNSVVYIALGTELSLSQEMMHELAYGIEKSGLPFIWVVNNRPLVEGVVGPDIIPPGFETSVSDRGLIWKGFAPQLRILAHPSVGGFLTHCGWSSVVESLGLGRPLILFAGGSSDMGLISRLMQERGVGLEVPRDEKTGSFTSDTVAELIRRVLVDKEGQSVRANALAMRDIFGNVELSNTCLDEFTQCLQTLAA</sequence>
<evidence type="ECO:0008006" key="6">
    <source>
        <dbReference type="Google" id="ProtNLM"/>
    </source>
</evidence>
<dbReference type="OrthoDB" id="5835829at2759"/>
<organism evidence="4 5">
    <name type="scientific">Rhamnella rubrinervis</name>
    <dbReference type="NCBI Taxonomy" id="2594499"/>
    <lineage>
        <taxon>Eukaryota</taxon>
        <taxon>Viridiplantae</taxon>
        <taxon>Streptophyta</taxon>
        <taxon>Embryophyta</taxon>
        <taxon>Tracheophyta</taxon>
        <taxon>Spermatophyta</taxon>
        <taxon>Magnoliopsida</taxon>
        <taxon>eudicotyledons</taxon>
        <taxon>Gunneridae</taxon>
        <taxon>Pentapetalae</taxon>
        <taxon>rosids</taxon>
        <taxon>fabids</taxon>
        <taxon>Rosales</taxon>
        <taxon>Rhamnaceae</taxon>
        <taxon>rhamnoid group</taxon>
        <taxon>Rhamneae</taxon>
        <taxon>Rhamnella</taxon>
    </lineage>
</organism>
<dbReference type="PANTHER" id="PTHR48049">
    <property type="entry name" value="GLYCOSYLTRANSFERASE"/>
    <property type="match status" value="1"/>
</dbReference>
<gene>
    <name evidence="4" type="ORF">FNV43_RR17912</name>
</gene>
<keyword evidence="2" id="KW-0328">Glycosyltransferase</keyword>
<comment type="caution">
    <text evidence="4">The sequence shown here is derived from an EMBL/GenBank/DDBJ whole genome shotgun (WGS) entry which is preliminary data.</text>
</comment>
<evidence type="ECO:0000256" key="3">
    <source>
        <dbReference type="ARBA" id="ARBA00022679"/>
    </source>
</evidence>
<dbReference type="InterPro" id="IPR002213">
    <property type="entry name" value="UDP_glucos_trans"/>
</dbReference>
<evidence type="ECO:0000256" key="1">
    <source>
        <dbReference type="ARBA" id="ARBA00009995"/>
    </source>
</evidence>
<dbReference type="GO" id="GO:0035251">
    <property type="term" value="F:UDP-glucosyltransferase activity"/>
    <property type="evidence" value="ECO:0007669"/>
    <property type="project" value="InterPro"/>
</dbReference>
<keyword evidence="3" id="KW-0808">Transferase</keyword>
<comment type="similarity">
    <text evidence="1">Belongs to the UDP-glycosyltransferase family.</text>
</comment>
<accession>A0A8K0E4Q7</accession>
<dbReference type="FunFam" id="3.40.50.2000:FF:000037">
    <property type="entry name" value="Glycosyltransferase"/>
    <property type="match status" value="1"/>
</dbReference>
<dbReference type="Proteomes" id="UP000796880">
    <property type="component" value="Unassembled WGS sequence"/>
</dbReference>
<name>A0A8K0E4Q7_9ROSA</name>
<proteinExistence type="inferred from homology"/>
<dbReference type="CDD" id="cd03784">
    <property type="entry name" value="GT1_Gtf-like"/>
    <property type="match status" value="1"/>
</dbReference>
<dbReference type="InterPro" id="IPR050481">
    <property type="entry name" value="UDP-glycosyltransf_plant"/>
</dbReference>
<evidence type="ECO:0000256" key="2">
    <source>
        <dbReference type="ARBA" id="ARBA00022676"/>
    </source>
</evidence>
<evidence type="ECO:0000313" key="4">
    <source>
        <dbReference type="EMBL" id="KAF3439634.1"/>
    </source>
</evidence>
<keyword evidence="5" id="KW-1185">Reference proteome</keyword>
<dbReference type="PANTHER" id="PTHR48049:SF60">
    <property type="entry name" value="UDP-GLYCOSYLTRANSFERASE 91B1"/>
    <property type="match status" value="1"/>
</dbReference>
<dbReference type="Gene3D" id="3.40.50.2000">
    <property type="entry name" value="Glycogen Phosphorylase B"/>
    <property type="match status" value="2"/>
</dbReference>